<sequence>YSETGSNMLVSAPSNNYGGDPSIFTTDVSGSYGDQSGDYTSNMGGTSAATPMVAGVVALMLEANQNLTWRDVQHILVQTSRKVDSDHSGWFQTKAGYWYNHAYGYGLVDATEAVNMAKSWQTVDSEIVVNMGEITVNDYIFDDRDSGVSSTIIVNQSINIESIEVLVDVSHKFRGDLNFFLTSPSGIVSELVREHSDPGHDYDDWIFSSVVHWGENSFGEWTLKVNDTVQGGDIGSPEFRYWNLTFYGTAGADNDEDGLPNYAESVIGTGLDNPDHDGDGLLDGEEFYGWLDYVGSEHRTNPLVQDTDNDDLSDWVEGLGFNDTGFVTDPNDNDTDDDGLLDGEEINDYFTNPTSQDTDGDTLSDFNEIFAYLFNLSYSDPTKIDSDNDTMPDPYELANGFDPMKQIDGWLDSDYDGFDRNFDGYLSEDEFYTNAMEYSQGTNPRFSDSDLCEDGTSCPDGMYDGWEYYWGLDPLSPDSEEDLDNDTLSNIYEYDNMLVESKIFSLYEPSLRAYWKFDGTDSFTALDMTTNSNLGISKNGPIRVPASFGNGMYCDGVDDYAELDSLQNSKFTEYTVQSWVKLTNFTSGFGTVFGTVNDGRTWLGVNSENYFEFRVFSGNKEYRSPITNDSVEAELGVWYNLAATYSESQDSLRLYVNGTLISETDINPNHSIKTATDFNYMCRGQNGEYLNGTIDNLAVWDRVLNSDEIQYVYEQPLGFGNYYSFKNDDGIFRTNPTSNDTDSDGLSDSEESYFGIDGYITDPTNPDTDGDGLNDSDEISIYNTNPTSNDTDSDNFTDDIDLFPLDTAE</sequence>
<dbReference type="Pfam" id="PF01483">
    <property type="entry name" value="P_proprotein"/>
    <property type="match status" value="1"/>
</dbReference>
<feature type="non-terminal residue" evidence="9">
    <location>
        <position position="1"/>
    </location>
</feature>
<reference evidence="9" key="1">
    <citation type="submission" date="2018-05" db="EMBL/GenBank/DDBJ databases">
        <authorList>
            <person name="Lanie J.A."/>
            <person name="Ng W.-L."/>
            <person name="Kazmierczak K.M."/>
            <person name="Andrzejewski T.M."/>
            <person name="Davidsen T.M."/>
            <person name="Wayne K.J."/>
            <person name="Tettelin H."/>
            <person name="Glass J.I."/>
            <person name="Rusch D."/>
            <person name="Podicherti R."/>
            <person name="Tsui H.-C.T."/>
            <person name="Winkler M.E."/>
        </authorList>
    </citation>
    <scope>NUCLEOTIDE SEQUENCE</scope>
</reference>
<dbReference type="GO" id="GO:0004252">
    <property type="term" value="F:serine-type endopeptidase activity"/>
    <property type="evidence" value="ECO:0007669"/>
    <property type="project" value="InterPro"/>
</dbReference>
<dbReference type="GO" id="GO:0005509">
    <property type="term" value="F:calcium ion binding"/>
    <property type="evidence" value="ECO:0007669"/>
    <property type="project" value="InterPro"/>
</dbReference>
<keyword evidence="4" id="KW-0720">Serine protease</keyword>
<dbReference type="InterPro" id="IPR000209">
    <property type="entry name" value="Peptidase_S8/S53_dom"/>
</dbReference>
<accession>A0A382A3F7</accession>
<dbReference type="Gene3D" id="2.60.120.260">
    <property type="entry name" value="Galactose-binding domain-like"/>
    <property type="match status" value="1"/>
</dbReference>
<dbReference type="SMART" id="SM00560">
    <property type="entry name" value="LamGL"/>
    <property type="match status" value="1"/>
</dbReference>
<dbReference type="InterPro" id="IPR036852">
    <property type="entry name" value="Peptidase_S8/S53_dom_sf"/>
</dbReference>
<feature type="domain" description="EF-hand" evidence="7">
    <location>
        <begin position="275"/>
        <end position="297"/>
    </location>
</feature>
<dbReference type="Gene3D" id="1.10.238.10">
    <property type="entry name" value="EF-hand"/>
    <property type="match status" value="1"/>
</dbReference>
<dbReference type="GO" id="GO:0016485">
    <property type="term" value="P:protein processing"/>
    <property type="evidence" value="ECO:0007669"/>
    <property type="project" value="TreeGrafter"/>
</dbReference>
<keyword evidence="2" id="KW-0732">Signal</keyword>
<feature type="compositionally biased region" description="Acidic residues" evidence="6">
    <location>
        <begin position="741"/>
        <end position="751"/>
    </location>
</feature>
<protein>
    <recommendedName>
        <fullName evidence="10">P/Homo B domain-containing protein</fullName>
    </recommendedName>
</protein>
<feature type="region of interest" description="Disordered" evidence="6">
    <location>
        <begin position="734"/>
        <end position="799"/>
    </location>
</feature>
<dbReference type="Pfam" id="PF13385">
    <property type="entry name" value="Laminin_G_3"/>
    <property type="match status" value="1"/>
</dbReference>
<dbReference type="SUPFAM" id="SSF52743">
    <property type="entry name" value="Subtilisin-like"/>
    <property type="match status" value="1"/>
</dbReference>
<dbReference type="GO" id="GO:0005737">
    <property type="term" value="C:cytoplasm"/>
    <property type="evidence" value="ECO:0007669"/>
    <property type="project" value="UniProtKB-ARBA"/>
</dbReference>
<dbReference type="InterPro" id="IPR023828">
    <property type="entry name" value="Peptidase_S8_Ser-AS"/>
</dbReference>
<dbReference type="PROSITE" id="PS51829">
    <property type="entry name" value="P_HOMO_B"/>
    <property type="match status" value="1"/>
</dbReference>
<dbReference type="InterPro" id="IPR002048">
    <property type="entry name" value="EF_hand_dom"/>
</dbReference>
<evidence type="ECO:0000256" key="5">
    <source>
        <dbReference type="ARBA" id="ARBA00023157"/>
    </source>
</evidence>
<dbReference type="InterPro" id="IPR013320">
    <property type="entry name" value="ConA-like_dom_sf"/>
</dbReference>
<dbReference type="PROSITE" id="PS00018">
    <property type="entry name" value="EF_HAND_1"/>
    <property type="match status" value="2"/>
</dbReference>
<dbReference type="GO" id="GO:0012505">
    <property type="term" value="C:endomembrane system"/>
    <property type="evidence" value="ECO:0007669"/>
    <property type="project" value="UniProtKB-ARBA"/>
</dbReference>
<dbReference type="Gene3D" id="2.60.120.200">
    <property type="match status" value="1"/>
</dbReference>
<dbReference type="PANTHER" id="PTHR42884:SF14">
    <property type="entry name" value="NEUROENDOCRINE CONVERTASE 1"/>
    <property type="match status" value="1"/>
</dbReference>
<feature type="non-terminal residue" evidence="9">
    <location>
        <position position="809"/>
    </location>
</feature>
<dbReference type="SUPFAM" id="SSF49785">
    <property type="entry name" value="Galactose-binding domain-like"/>
    <property type="match status" value="1"/>
</dbReference>
<evidence type="ECO:0000256" key="1">
    <source>
        <dbReference type="ARBA" id="ARBA00022670"/>
    </source>
</evidence>
<dbReference type="InterPro" id="IPR028974">
    <property type="entry name" value="TSP_type-3_rpt"/>
</dbReference>
<evidence type="ECO:0000256" key="4">
    <source>
        <dbReference type="ARBA" id="ARBA00022825"/>
    </source>
</evidence>
<dbReference type="PROSITE" id="PS50222">
    <property type="entry name" value="EF_HAND_2"/>
    <property type="match status" value="1"/>
</dbReference>
<evidence type="ECO:0000256" key="3">
    <source>
        <dbReference type="ARBA" id="ARBA00022801"/>
    </source>
</evidence>
<dbReference type="PROSITE" id="PS51892">
    <property type="entry name" value="SUBTILASE"/>
    <property type="match status" value="1"/>
</dbReference>
<dbReference type="SUPFAM" id="SSF103647">
    <property type="entry name" value="TSP type-3 repeat"/>
    <property type="match status" value="1"/>
</dbReference>
<dbReference type="Gene3D" id="3.40.50.200">
    <property type="entry name" value="Peptidase S8/S53 domain"/>
    <property type="match status" value="1"/>
</dbReference>
<evidence type="ECO:0008006" key="10">
    <source>
        <dbReference type="Google" id="ProtNLM"/>
    </source>
</evidence>
<dbReference type="GO" id="GO:0016020">
    <property type="term" value="C:membrane"/>
    <property type="evidence" value="ECO:0007669"/>
    <property type="project" value="TreeGrafter"/>
</dbReference>
<dbReference type="InterPro" id="IPR006558">
    <property type="entry name" value="LamG-like"/>
</dbReference>
<keyword evidence="3" id="KW-0378">Hydrolase</keyword>
<dbReference type="InterPro" id="IPR018247">
    <property type="entry name" value="EF_Hand_1_Ca_BS"/>
</dbReference>
<dbReference type="InterPro" id="IPR002884">
    <property type="entry name" value="P_dom"/>
</dbReference>
<dbReference type="Pfam" id="PF00082">
    <property type="entry name" value="Peptidase_S8"/>
    <property type="match status" value="1"/>
</dbReference>
<evidence type="ECO:0000256" key="6">
    <source>
        <dbReference type="SAM" id="MobiDB-lite"/>
    </source>
</evidence>
<name>A0A382A3F7_9ZZZZ</name>
<gene>
    <name evidence="9" type="ORF">METZ01_LOCUS148929</name>
</gene>
<dbReference type="AlphaFoldDB" id="A0A382A3F7"/>
<dbReference type="SUPFAM" id="SSF49899">
    <property type="entry name" value="Concanavalin A-like lectins/glucanases"/>
    <property type="match status" value="1"/>
</dbReference>
<evidence type="ECO:0000259" key="8">
    <source>
        <dbReference type="PROSITE" id="PS51829"/>
    </source>
</evidence>
<organism evidence="9">
    <name type="scientific">marine metagenome</name>
    <dbReference type="NCBI Taxonomy" id="408172"/>
    <lineage>
        <taxon>unclassified sequences</taxon>
        <taxon>metagenomes</taxon>
        <taxon>ecological metagenomes</taxon>
    </lineage>
</organism>
<dbReference type="PANTHER" id="PTHR42884">
    <property type="entry name" value="PROPROTEIN CONVERTASE SUBTILISIN/KEXIN-RELATED"/>
    <property type="match status" value="1"/>
</dbReference>
<evidence type="ECO:0000256" key="2">
    <source>
        <dbReference type="ARBA" id="ARBA00022729"/>
    </source>
</evidence>
<keyword evidence="1" id="KW-0645">Protease</keyword>
<dbReference type="InterPro" id="IPR008979">
    <property type="entry name" value="Galactose-bd-like_sf"/>
</dbReference>
<evidence type="ECO:0000259" key="7">
    <source>
        <dbReference type="PROSITE" id="PS50222"/>
    </source>
</evidence>
<proteinExistence type="predicted"/>
<feature type="domain" description="P/Homo B" evidence="8">
    <location>
        <begin position="122"/>
        <end position="252"/>
    </location>
</feature>
<keyword evidence="5" id="KW-1015">Disulfide bond</keyword>
<dbReference type="EMBL" id="UINC01023761">
    <property type="protein sequence ID" value="SVA96075.1"/>
    <property type="molecule type" value="Genomic_DNA"/>
</dbReference>
<evidence type="ECO:0000313" key="9">
    <source>
        <dbReference type="EMBL" id="SVA96075.1"/>
    </source>
</evidence>
<dbReference type="PROSITE" id="PS00138">
    <property type="entry name" value="SUBTILASE_SER"/>
    <property type="match status" value="1"/>
</dbReference>
<feature type="compositionally biased region" description="Acidic residues" evidence="6">
    <location>
        <begin position="768"/>
        <end position="778"/>
    </location>
</feature>